<evidence type="ECO:0000313" key="2">
    <source>
        <dbReference type="EMBL" id="AWV32071.1"/>
    </source>
</evidence>
<dbReference type="InterPro" id="IPR016181">
    <property type="entry name" value="Acyl_CoA_acyltransferase"/>
</dbReference>
<dbReference type="InterPro" id="IPR000182">
    <property type="entry name" value="GNAT_dom"/>
</dbReference>
<protein>
    <recommendedName>
        <fullName evidence="1">N-acetyltransferase domain-containing protein</fullName>
    </recommendedName>
</protein>
<dbReference type="GO" id="GO:0016747">
    <property type="term" value="F:acyltransferase activity, transferring groups other than amino-acyl groups"/>
    <property type="evidence" value="ECO:0007669"/>
    <property type="project" value="InterPro"/>
</dbReference>
<name>A0AAD0P1T8_9BACL</name>
<dbReference type="EMBL" id="CP021965">
    <property type="protein sequence ID" value="AWV32071.1"/>
    <property type="molecule type" value="Genomic_DNA"/>
</dbReference>
<dbReference type="SUPFAM" id="SSF55729">
    <property type="entry name" value="Acyl-CoA N-acyltransferases (Nat)"/>
    <property type="match status" value="1"/>
</dbReference>
<dbReference type="CDD" id="cd04301">
    <property type="entry name" value="NAT_SF"/>
    <property type="match status" value="1"/>
</dbReference>
<gene>
    <name evidence="2" type="ORF">CD191_05240</name>
</gene>
<feature type="domain" description="N-acetyltransferase" evidence="1">
    <location>
        <begin position="185"/>
        <end position="327"/>
    </location>
</feature>
<dbReference type="Gene3D" id="3.40.630.30">
    <property type="match status" value="1"/>
</dbReference>
<dbReference type="Pfam" id="PF13508">
    <property type="entry name" value="Acetyltransf_7"/>
    <property type="match status" value="1"/>
</dbReference>
<proteinExistence type="predicted"/>
<reference evidence="2 3" key="1">
    <citation type="submission" date="2017-06" db="EMBL/GenBank/DDBJ databases">
        <title>Complete genome sequence of Paenibacillus odorifer CBA7130.</title>
        <authorList>
            <person name="Nam Y.-D."/>
            <person name="Kang J."/>
            <person name="Chung W.-H."/>
        </authorList>
    </citation>
    <scope>NUCLEOTIDE SEQUENCE [LARGE SCALE GENOMIC DNA]</scope>
    <source>
        <strain evidence="2 3">CBA7130</strain>
    </source>
</reference>
<evidence type="ECO:0000259" key="1">
    <source>
        <dbReference type="PROSITE" id="PS51186"/>
    </source>
</evidence>
<evidence type="ECO:0000313" key="3">
    <source>
        <dbReference type="Proteomes" id="UP000249163"/>
    </source>
</evidence>
<accession>A0AAD0P1T8</accession>
<dbReference type="PROSITE" id="PS51186">
    <property type="entry name" value="GNAT"/>
    <property type="match status" value="1"/>
</dbReference>
<dbReference type="AlphaFoldDB" id="A0AAD0P1T8"/>
<dbReference type="Proteomes" id="UP000249163">
    <property type="component" value="Chromosome"/>
</dbReference>
<organism evidence="2 3">
    <name type="scientific">Paenibacillus odorifer</name>
    <dbReference type="NCBI Taxonomy" id="189426"/>
    <lineage>
        <taxon>Bacteria</taxon>
        <taxon>Bacillati</taxon>
        <taxon>Bacillota</taxon>
        <taxon>Bacilli</taxon>
        <taxon>Bacillales</taxon>
        <taxon>Paenibacillaceae</taxon>
        <taxon>Paenibacillus</taxon>
    </lineage>
</organism>
<sequence length="330" mass="37568">MIYASFCIPLNMKLKRGARKMNINFRSYRSEDLLKVRHFLIQSYSKLKTPNTWLIDRWEFVVFFQETRSGTLEQWEQKVGLWEYENGELAAVVCRDDGFYFQCAEMNPPEKLLEEMFAFAEQKAEEENGGYVELYVPIPENMASAAEVARKRGYHQTGGKESVNSLRLDKEFPVELPSGFRICSGDEIEVTAKALGHIMAFDYAETAEAELTLLHYGNMSNAPSYNPQLDLSVVNDAGEVVSFCNIFWDSSNRIGILEPVGTSINYRKLGLGRAVLHEGFNRLKQLGASKVYVGSMQPFYEKLGFTTEVWLQVWEYSGHTDLSCSGCPQL</sequence>